<protein>
    <submittedName>
        <fullName evidence="1">Uncharacterized protein</fullName>
    </submittedName>
</protein>
<reference evidence="1 2" key="1">
    <citation type="submission" date="2021-04" db="EMBL/GenBank/DDBJ databases">
        <title>Whole-genome sequencing of Saccharopolyspora endophytica KCTC 19397.</title>
        <authorList>
            <person name="Ay H."/>
            <person name="Saygin H."/>
            <person name="Sahin N."/>
        </authorList>
    </citation>
    <scope>NUCLEOTIDE SEQUENCE [LARGE SCALE GENOMIC DNA]</scope>
    <source>
        <strain evidence="1 2">KCTC 19397</strain>
    </source>
</reference>
<organism evidence="1 2">
    <name type="scientific">Saccharopolyspora endophytica</name>
    <dbReference type="NCBI Taxonomy" id="543886"/>
    <lineage>
        <taxon>Bacteria</taxon>
        <taxon>Bacillati</taxon>
        <taxon>Actinomycetota</taxon>
        <taxon>Actinomycetes</taxon>
        <taxon>Pseudonocardiales</taxon>
        <taxon>Pseudonocardiaceae</taxon>
        <taxon>Saccharopolyspora</taxon>
    </lineage>
</organism>
<comment type="caution">
    <text evidence="1">The sequence shown here is derived from an EMBL/GenBank/DDBJ whole genome shotgun (WGS) entry which is preliminary data.</text>
</comment>
<dbReference type="RefSeq" id="WP_210971863.1">
    <property type="nucleotide sequence ID" value="NZ_JAGPXE010000010.1"/>
</dbReference>
<keyword evidence="2" id="KW-1185">Reference proteome</keyword>
<accession>A0ABS5DKA2</accession>
<evidence type="ECO:0000313" key="1">
    <source>
        <dbReference type="EMBL" id="MBQ0926725.1"/>
    </source>
</evidence>
<sequence>MKGIPLTTPAKRLFVRSTRSASAELDLASEANFFSELMEWPVSIDVPHKRLVVRTGDVLDALLLPRALAEPVALELSSSLMAGPVSRDESKGWWTFITEPCQRPKPELPDELRAKRVHAVPPRGQLVIPPVTESASWWQPPQPGRLLPPWSAVVAIARRVIDRGHSS</sequence>
<name>A0ABS5DKA2_9PSEU</name>
<dbReference type="Proteomes" id="UP000674084">
    <property type="component" value="Unassembled WGS sequence"/>
</dbReference>
<gene>
    <name evidence="1" type="ORF">KBO27_22485</name>
</gene>
<proteinExistence type="predicted"/>
<evidence type="ECO:0000313" key="2">
    <source>
        <dbReference type="Proteomes" id="UP000674084"/>
    </source>
</evidence>
<dbReference type="EMBL" id="JAGPXE010000010">
    <property type="protein sequence ID" value="MBQ0926725.1"/>
    <property type="molecule type" value="Genomic_DNA"/>
</dbReference>